<comment type="caution">
    <text evidence="2">The sequence shown here is derived from an EMBL/GenBank/DDBJ whole genome shotgun (WGS) entry which is preliminary data.</text>
</comment>
<dbReference type="AlphaFoldDB" id="A0A409XF01"/>
<reference evidence="2 3" key="1">
    <citation type="journal article" date="2018" name="Evol. Lett.">
        <title>Horizontal gene cluster transfer increased hallucinogenic mushroom diversity.</title>
        <authorList>
            <person name="Reynolds H.T."/>
            <person name="Vijayakumar V."/>
            <person name="Gluck-Thaler E."/>
            <person name="Korotkin H.B."/>
            <person name="Matheny P.B."/>
            <person name="Slot J.C."/>
        </authorList>
    </citation>
    <scope>NUCLEOTIDE SEQUENCE [LARGE SCALE GENOMIC DNA]</scope>
    <source>
        <strain evidence="2 3">2631</strain>
    </source>
</reference>
<evidence type="ECO:0000256" key="1">
    <source>
        <dbReference type="SAM" id="MobiDB-lite"/>
    </source>
</evidence>
<dbReference type="InParanoid" id="A0A409XF01"/>
<feature type="compositionally biased region" description="Basic and acidic residues" evidence="1">
    <location>
        <begin position="329"/>
        <end position="343"/>
    </location>
</feature>
<sequence>MTGTSKCMRPRRSGANSGSSRLRWSEEAEVPHMTQEQRQLLMQPFSTVKAEFVDLDGLRWTQTALRKLLFVPCVLINILCPLKPRSSAARQWQCQWPSASPLPPLFRACRSRPPCPPPPLPPIPYPRPSLRPCQPRILHIAIETAPARAPTSKVSSQPQPQPFQALRNPSHGLGLAGGDGSERGALPLPLMPSGLWISDDAMRGLCIDGDECEDPGEDGDDEHEDEDRWDDEEYKDNDDDITEVNFPASTLTSCPWSIQGHTPAHTSTPLSLPSPPGLTPAPTYRPPSPSEHMHTHVFEQGHGPRSNSNPIVEGETNAAVAYHHHRHEREREHSVREREHERGLPFPLRV</sequence>
<feature type="region of interest" description="Disordered" evidence="1">
    <location>
        <begin position="257"/>
        <end position="350"/>
    </location>
</feature>
<keyword evidence="3" id="KW-1185">Reference proteome</keyword>
<dbReference type="EMBL" id="NHYD01001891">
    <property type="protein sequence ID" value="PPQ89368.1"/>
    <property type="molecule type" value="Genomic_DNA"/>
</dbReference>
<proteinExistence type="predicted"/>
<name>A0A409XF01_PSICY</name>
<dbReference type="Proteomes" id="UP000283269">
    <property type="component" value="Unassembled WGS sequence"/>
</dbReference>
<accession>A0A409XF01</accession>
<feature type="region of interest" description="Disordered" evidence="1">
    <location>
        <begin position="206"/>
        <end position="242"/>
    </location>
</feature>
<feature type="compositionally biased region" description="Pro residues" evidence="1">
    <location>
        <begin position="272"/>
        <end position="289"/>
    </location>
</feature>
<dbReference type="OrthoDB" id="2757916at2759"/>
<gene>
    <name evidence="2" type="ORF">CVT25_002010</name>
</gene>
<feature type="region of interest" description="Disordered" evidence="1">
    <location>
        <begin position="1"/>
        <end position="24"/>
    </location>
</feature>
<protein>
    <submittedName>
        <fullName evidence="2">Uncharacterized protein</fullName>
    </submittedName>
</protein>
<feature type="region of interest" description="Disordered" evidence="1">
    <location>
        <begin position="147"/>
        <end position="185"/>
    </location>
</feature>
<feature type="compositionally biased region" description="Low complexity" evidence="1">
    <location>
        <begin position="262"/>
        <end position="271"/>
    </location>
</feature>
<organism evidence="2 3">
    <name type="scientific">Psilocybe cyanescens</name>
    <dbReference type="NCBI Taxonomy" id="93625"/>
    <lineage>
        <taxon>Eukaryota</taxon>
        <taxon>Fungi</taxon>
        <taxon>Dikarya</taxon>
        <taxon>Basidiomycota</taxon>
        <taxon>Agaricomycotina</taxon>
        <taxon>Agaricomycetes</taxon>
        <taxon>Agaricomycetidae</taxon>
        <taxon>Agaricales</taxon>
        <taxon>Agaricineae</taxon>
        <taxon>Strophariaceae</taxon>
        <taxon>Psilocybe</taxon>
    </lineage>
</organism>
<evidence type="ECO:0000313" key="3">
    <source>
        <dbReference type="Proteomes" id="UP000283269"/>
    </source>
</evidence>
<feature type="compositionally biased region" description="Acidic residues" evidence="1">
    <location>
        <begin position="208"/>
        <end position="242"/>
    </location>
</feature>
<evidence type="ECO:0000313" key="2">
    <source>
        <dbReference type="EMBL" id="PPQ89368.1"/>
    </source>
</evidence>